<feature type="transmembrane region" description="Helical" evidence="1">
    <location>
        <begin position="37"/>
        <end position="58"/>
    </location>
</feature>
<feature type="transmembrane region" description="Helical" evidence="1">
    <location>
        <begin position="12"/>
        <end position="31"/>
    </location>
</feature>
<evidence type="ECO:0000313" key="2">
    <source>
        <dbReference type="EMBL" id="QFV00168.1"/>
    </source>
</evidence>
<keyword evidence="1" id="KW-0472">Membrane</keyword>
<keyword evidence="1" id="KW-0812">Transmembrane</keyword>
<sequence length="144" mass="15720">MTTDGGRRRTTTLTWLVVSATVVVWLVLLFWTRDMDGSVWGAVASFFLYGVFLVAVIWRIVREAARKHPAPVRRVVGPGVQGLGEVQELYLGRKPLPPPTYAAPEGVVAEAVVERDDPLDVPVWVLEPDGSWRPRGDLSGGSAG</sequence>
<organism evidence="2 3">
    <name type="scientific">Luteimicrobium xylanilyticum</name>
    <dbReference type="NCBI Taxonomy" id="1133546"/>
    <lineage>
        <taxon>Bacteria</taxon>
        <taxon>Bacillati</taxon>
        <taxon>Actinomycetota</taxon>
        <taxon>Actinomycetes</taxon>
        <taxon>Micrococcales</taxon>
        <taxon>Luteimicrobium</taxon>
    </lineage>
</organism>
<dbReference type="Proteomes" id="UP000326702">
    <property type="component" value="Chromosome"/>
</dbReference>
<dbReference type="KEGG" id="lxl:KDY119_03703"/>
<dbReference type="AlphaFoldDB" id="A0A5P9QFG8"/>
<gene>
    <name evidence="2" type="ORF">KDY119_03703</name>
</gene>
<evidence type="ECO:0000256" key="1">
    <source>
        <dbReference type="SAM" id="Phobius"/>
    </source>
</evidence>
<evidence type="ECO:0000313" key="3">
    <source>
        <dbReference type="Proteomes" id="UP000326702"/>
    </source>
</evidence>
<keyword evidence="1" id="KW-1133">Transmembrane helix</keyword>
<accession>A0A5P9QFG8</accession>
<reference evidence="2 3" key="1">
    <citation type="submission" date="2019-10" db="EMBL/GenBank/DDBJ databases">
        <title>Genome sequence of Luteimicrobium xylanilyticum HY-24.</title>
        <authorList>
            <person name="Kim D.Y."/>
            <person name="Park H.-Y."/>
        </authorList>
    </citation>
    <scope>NUCLEOTIDE SEQUENCE [LARGE SCALE GENOMIC DNA]</scope>
    <source>
        <strain evidence="2 3">HY-24</strain>
    </source>
</reference>
<name>A0A5P9QFG8_9MICO</name>
<keyword evidence="3" id="KW-1185">Reference proteome</keyword>
<dbReference type="EMBL" id="CP045529">
    <property type="protein sequence ID" value="QFV00168.1"/>
    <property type="molecule type" value="Genomic_DNA"/>
</dbReference>
<protein>
    <submittedName>
        <fullName evidence="2">Uncharacterized protein</fullName>
    </submittedName>
</protein>
<proteinExistence type="predicted"/>
<dbReference type="RefSeq" id="WP_036955428.1">
    <property type="nucleotide sequence ID" value="NZ_BAABIH010000009.1"/>
</dbReference>